<evidence type="ECO:0000313" key="1">
    <source>
        <dbReference type="EMBL" id="GAD75430.1"/>
    </source>
</evidence>
<keyword evidence="2" id="KW-1185">Reference proteome</keyword>
<comment type="caution">
    <text evidence="1">The sequence shown here is derived from an EMBL/GenBank/DDBJ whole genome shotgun (WGS) entry which is preliminary data.</text>
</comment>
<dbReference type="STRING" id="1219077.VAZ01S_025_00240"/>
<dbReference type="Proteomes" id="UP000016567">
    <property type="component" value="Unassembled WGS sequence"/>
</dbReference>
<name>U3ANS8_9VIBR</name>
<proteinExistence type="predicted"/>
<protein>
    <submittedName>
        <fullName evidence="1">Uncharacterized protein</fullName>
    </submittedName>
</protein>
<sequence>MLCLQTRISSKVDPLPTVLSHYYDSEQCTSCIYFDLSVKSYTASLGGVFLSALPAQKGFVI</sequence>
<reference evidence="1 2" key="1">
    <citation type="submission" date="2013-09" db="EMBL/GenBank/DDBJ databases">
        <title>Whole genome shotgun sequence of Vibrio azureus NBRC 104587.</title>
        <authorList>
            <person name="Isaki S."/>
            <person name="Hosoyama A."/>
            <person name="Numata M."/>
            <person name="Hashimoto M."/>
            <person name="Hosoyama Y."/>
            <person name="Tsuchikane K."/>
            <person name="Noguchi M."/>
            <person name="Hirakata S."/>
            <person name="Ichikawa N."/>
            <person name="Ohji S."/>
            <person name="Yamazoe A."/>
            <person name="Fujita N."/>
        </authorList>
    </citation>
    <scope>NUCLEOTIDE SEQUENCE [LARGE SCALE GENOMIC DNA]</scope>
    <source>
        <strain evidence="1 2">NBRC 104587</strain>
    </source>
</reference>
<dbReference type="AlphaFoldDB" id="U3ANS8"/>
<gene>
    <name evidence="1" type="ORF">VAZ01S_025_00240</name>
</gene>
<evidence type="ECO:0000313" key="2">
    <source>
        <dbReference type="Proteomes" id="UP000016567"/>
    </source>
</evidence>
<accession>U3ANS8</accession>
<organism evidence="1 2">
    <name type="scientific">Vibrio azureus NBRC 104587</name>
    <dbReference type="NCBI Taxonomy" id="1219077"/>
    <lineage>
        <taxon>Bacteria</taxon>
        <taxon>Pseudomonadati</taxon>
        <taxon>Pseudomonadota</taxon>
        <taxon>Gammaproteobacteria</taxon>
        <taxon>Vibrionales</taxon>
        <taxon>Vibrionaceae</taxon>
        <taxon>Vibrio</taxon>
    </lineage>
</organism>
<dbReference type="EMBL" id="BATL01000025">
    <property type="protein sequence ID" value="GAD75430.1"/>
    <property type="molecule type" value="Genomic_DNA"/>
</dbReference>